<dbReference type="STRING" id="1033734.GCA_000285535_04321"/>
<evidence type="ECO:0000256" key="11">
    <source>
        <dbReference type="HAMAP-Rule" id="MF_00101"/>
    </source>
</evidence>
<dbReference type="EMBL" id="SLUB01000052">
    <property type="protein sequence ID" value="THE10208.1"/>
    <property type="molecule type" value="Genomic_DNA"/>
</dbReference>
<dbReference type="GO" id="GO:0000287">
    <property type="term" value="F:magnesium ion binding"/>
    <property type="evidence" value="ECO:0007669"/>
    <property type="project" value="UniProtKB-UniRule"/>
</dbReference>
<keyword evidence="10 11" id="KW-0275">Fatty acid biosynthesis</keyword>
<evidence type="ECO:0000256" key="1">
    <source>
        <dbReference type="ARBA" id="ARBA00001946"/>
    </source>
</evidence>
<evidence type="ECO:0000256" key="6">
    <source>
        <dbReference type="ARBA" id="ARBA00022723"/>
    </source>
</evidence>
<dbReference type="InterPro" id="IPR008278">
    <property type="entry name" value="4-PPantetheinyl_Trfase_dom"/>
</dbReference>
<protein>
    <recommendedName>
        <fullName evidence="11">Holo-[acyl-carrier-protein] synthase</fullName>
        <shortName evidence="11">Holo-ACP synthase</shortName>
        <ecNumber evidence="11">2.7.8.7</ecNumber>
    </recommendedName>
    <alternativeName>
        <fullName evidence="11">4'-phosphopantetheinyl transferase AcpS</fullName>
    </alternativeName>
</protein>
<evidence type="ECO:0000256" key="5">
    <source>
        <dbReference type="ARBA" id="ARBA00022679"/>
    </source>
</evidence>
<evidence type="ECO:0000256" key="4">
    <source>
        <dbReference type="ARBA" id="ARBA00022516"/>
    </source>
</evidence>
<dbReference type="Gene3D" id="3.90.470.20">
    <property type="entry name" value="4'-phosphopantetheinyl transferase domain"/>
    <property type="match status" value="1"/>
</dbReference>
<dbReference type="InterPro" id="IPR050559">
    <property type="entry name" value="P-Pant_transferase_sf"/>
</dbReference>
<evidence type="ECO:0000259" key="12">
    <source>
        <dbReference type="Pfam" id="PF01648"/>
    </source>
</evidence>
<keyword evidence="4 11" id="KW-0444">Lipid biosynthesis</keyword>
<proteinExistence type="inferred from homology"/>
<keyword evidence="6 11" id="KW-0479">Metal-binding</keyword>
<comment type="cofactor">
    <cofactor evidence="1 11">
        <name>Mg(2+)</name>
        <dbReference type="ChEBI" id="CHEBI:18420"/>
    </cofactor>
</comment>
<dbReference type="GO" id="GO:0019878">
    <property type="term" value="P:lysine biosynthetic process via aminoadipic acid"/>
    <property type="evidence" value="ECO:0007669"/>
    <property type="project" value="TreeGrafter"/>
</dbReference>
<dbReference type="GO" id="GO:0005829">
    <property type="term" value="C:cytosol"/>
    <property type="evidence" value="ECO:0007669"/>
    <property type="project" value="TreeGrafter"/>
</dbReference>
<gene>
    <name evidence="11" type="primary">acpS</name>
    <name evidence="13" type="ORF">E1I69_19715</name>
</gene>
<dbReference type="Proteomes" id="UP000306477">
    <property type="component" value="Unassembled WGS sequence"/>
</dbReference>
<organism evidence="13 14">
    <name type="scientific">Bacillus timonensis</name>
    <dbReference type="NCBI Taxonomy" id="1033734"/>
    <lineage>
        <taxon>Bacteria</taxon>
        <taxon>Bacillati</taxon>
        <taxon>Bacillota</taxon>
        <taxon>Bacilli</taxon>
        <taxon>Bacillales</taxon>
        <taxon>Bacillaceae</taxon>
        <taxon>Bacillus</taxon>
    </lineage>
</organism>
<keyword evidence="7 11" id="KW-0276">Fatty acid metabolism</keyword>
<dbReference type="GO" id="GO:0008897">
    <property type="term" value="F:holo-[acyl-carrier-protein] synthase activity"/>
    <property type="evidence" value="ECO:0007669"/>
    <property type="project" value="UniProtKB-UniRule"/>
</dbReference>
<dbReference type="NCBIfam" id="TIGR00516">
    <property type="entry name" value="acpS"/>
    <property type="match status" value="1"/>
</dbReference>
<dbReference type="Pfam" id="PF01648">
    <property type="entry name" value="ACPS"/>
    <property type="match status" value="1"/>
</dbReference>
<accession>A0A4S3PLH8</accession>
<dbReference type="HAMAP" id="MF_00101">
    <property type="entry name" value="AcpS"/>
    <property type="match status" value="1"/>
</dbReference>
<keyword evidence="8 11" id="KW-0460">Magnesium</keyword>
<dbReference type="PANTHER" id="PTHR12215:SF10">
    <property type="entry name" value="L-AMINOADIPATE-SEMIALDEHYDE DEHYDROGENASE-PHOSPHOPANTETHEINYL TRANSFERASE"/>
    <property type="match status" value="1"/>
</dbReference>
<dbReference type="InterPro" id="IPR037143">
    <property type="entry name" value="4-PPantetheinyl_Trfase_dom_sf"/>
</dbReference>
<comment type="catalytic activity">
    <reaction evidence="11">
        <text>apo-[ACP] + CoA = holo-[ACP] + adenosine 3',5'-bisphosphate + H(+)</text>
        <dbReference type="Rhea" id="RHEA:12068"/>
        <dbReference type="Rhea" id="RHEA-COMP:9685"/>
        <dbReference type="Rhea" id="RHEA-COMP:9690"/>
        <dbReference type="ChEBI" id="CHEBI:15378"/>
        <dbReference type="ChEBI" id="CHEBI:29999"/>
        <dbReference type="ChEBI" id="CHEBI:57287"/>
        <dbReference type="ChEBI" id="CHEBI:58343"/>
        <dbReference type="ChEBI" id="CHEBI:64479"/>
        <dbReference type="EC" id="2.7.8.7"/>
    </reaction>
</comment>
<comment type="subcellular location">
    <subcellularLocation>
        <location evidence="11">Cytoplasm</location>
    </subcellularLocation>
</comment>
<dbReference type="SUPFAM" id="SSF56214">
    <property type="entry name" value="4'-phosphopantetheinyl transferase"/>
    <property type="match status" value="1"/>
</dbReference>
<keyword evidence="5 11" id="KW-0808">Transferase</keyword>
<dbReference type="InterPro" id="IPR002582">
    <property type="entry name" value="ACPS"/>
</dbReference>
<evidence type="ECO:0000256" key="7">
    <source>
        <dbReference type="ARBA" id="ARBA00022832"/>
    </source>
</evidence>
<evidence type="ECO:0000256" key="3">
    <source>
        <dbReference type="ARBA" id="ARBA00022490"/>
    </source>
</evidence>
<evidence type="ECO:0000256" key="2">
    <source>
        <dbReference type="ARBA" id="ARBA00010990"/>
    </source>
</evidence>
<comment type="similarity">
    <text evidence="11">Belongs to the P-Pant transferase superfamily. AcpS family.</text>
</comment>
<dbReference type="EC" id="2.7.8.7" evidence="11"/>
<dbReference type="RefSeq" id="WP_136381283.1">
    <property type="nucleotide sequence ID" value="NZ_SLUB01000052.1"/>
</dbReference>
<comment type="caution">
    <text evidence="13">The sequence shown here is derived from an EMBL/GenBank/DDBJ whole genome shotgun (WGS) entry which is preliminary data.</text>
</comment>
<dbReference type="GO" id="GO:0006633">
    <property type="term" value="P:fatty acid biosynthetic process"/>
    <property type="evidence" value="ECO:0007669"/>
    <property type="project" value="UniProtKB-UniRule"/>
</dbReference>
<comment type="similarity">
    <text evidence="2">Belongs to the P-Pant transferase superfamily. Gsp/Sfp/HetI/AcpT family.</text>
</comment>
<dbReference type="InterPro" id="IPR004568">
    <property type="entry name" value="Ppantetheine-prot_Trfase_dom"/>
</dbReference>
<evidence type="ECO:0000313" key="14">
    <source>
        <dbReference type="Proteomes" id="UP000306477"/>
    </source>
</evidence>
<keyword evidence="3 11" id="KW-0963">Cytoplasm</keyword>
<evidence type="ECO:0000256" key="9">
    <source>
        <dbReference type="ARBA" id="ARBA00023098"/>
    </source>
</evidence>
<dbReference type="OrthoDB" id="517356at2"/>
<sequence length="119" mass="13356">MIIGTGIDIVELERIKKILHRQKKFVDRILTDGEKEKFFRLSESRQIEFLAGRFAVKEAYSKAVGTGIGENVSFLDIEVLSDTNGKPVLTKPMNHKAHLSITHSKEYAVAQVILESLSS</sequence>
<comment type="function">
    <text evidence="11">Transfers the 4'-phosphopantetheine moiety from coenzyme A to a Ser of acyl-carrier-protein.</text>
</comment>
<reference evidence="13 14" key="1">
    <citation type="journal article" date="2019" name="Indoor Air">
        <title>Impacts of indoor surface finishes on bacterial viability.</title>
        <authorList>
            <person name="Hu J."/>
            <person name="Maamar S.B."/>
            <person name="Glawe A.J."/>
            <person name="Gottel N."/>
            <person name="Gilbert J.A."/>
            <person name="Hartmann E.M."/>
        </authorList>
    </citation>
    <scope>NUCLEOTIDE SEQUENCE [LARGE SCALE GENOMIC DNA]</scope>
    <source>
        <strain evidence="13 14">AF060A6</strain>
    </source>
</reference>
<dbReference type="AlphaFoldDB" id="A0A4S3PLH8"/>
<name>A0A4S3PLH8_9BACI</name>
<evidence type="ECO:0000256" key="8">
    <source>
        <dbReference type="ARBA" id="ARBA00022842"/>
    </source>
</evidence>
<feature type="binding site" evidence="11">
    <location>
        <position position="8"/>
    </location>
    <ligand>
        <name>Mg(2+)</name>
        <dbReference type="ChEBI" id="CHEBI:18420"/>
    </ligand>
</feature>
<keyword evidence="14" id="KW-1185">Reference proteome</keyword>
<dbReference type="PANTHER" id="PTHR12215">
    <property type="entry name" value="PHOSPHOPANTETHEINE TRANSFERASE"/>
    <property type="match status" value="1"/>
</dbReference>
<evidence type="ECO:0000313" key="13">
    <source>
        <dbReference type="EMBL" id="THE10208.1"/>
    </source>
</evidence>
<evidence type="ECO:0000256" key="10">
    <source>
        <dbReference type="ARBA" id="ARBA00023160"/>
    </source>
</evidence>
<dbReference type="NCBIfam" id="TIGR00556">
    <property type="entry name" value="pantethn_trn"/>
    <property type="match status" value="1"/>
</dbReference>
<keyword evidence="9 11" id="KW-0443">Lipid metabolism</keyword>
<feature type="binding site" evidence="11">
    <location>
        <position position="58"/>
    </location>
    <ligand>
        <name>Mg(2+)</name>
        <dbReference type="ChEBI" id="CHEBI:18420"/>
    </ligand>
</feature>
<feature type="domain" description="4'-phosphopantetheinyl transferase" evidence="12">
    <location>
        <begin position="5"/>
        <end position="110"/>
    </location>
</feature>